<evidence type="ECO:0000313" key="2">
    <source>
        <dbReference type="Proteomes" id="UP000050326"/>
    </source>
</evidence>
<reference evidence="1 2" key="1">
    <citation type="submission" date="2015-09" db="EMBL/GenBank/DDBJ databases">
        <title>Genome sequence of Oxobacter pfennigii DSM 3222.</title>
        <authorList>
            <person name="Poehlein A."/>
            <person name="Bengelsdorf F.R."/>
            <person name="Schiel-Bengelsdorf B."/>
            <person name="Duerre P."/>
            <person name="Daniel R."/>
        </authorList>
    </citation>
    <scope>NUCLEOTIDE SEQUENCE [LARGE SCALE GENOMIC DNA]</scope>
    <source>
        <strain evidence="1 2">DSM 3222</strain>
    </source>
</reference>
<accession>A0A0P9AI82</accession>
<name>A0A0P9AI82_9CLOT</name>
<evidence type="ECO:0000313" key="1">
    <source>
        <dbReference type="EMBL" id="KPU45171.1"/>
    </source>
</evidence>
<sequence length="39" mass="4590">MGRTTTFGDEQFRNIKDILEKHGYKIKCTQKGEETTKTR</sequence>
<gene>
    <name evidence="1" type="ORF">OXPF_12980</name>
</gene>
<keyword evidence="2" id="KW-1185">Reference proteome</keyword>
<comment type="caution">
    <text evidence="1">The sequence shown here is derived from an EMBL/GenBank/DDBJ whole genome shotgun (WGS) entry which is preliminary data.</text>
</comment>
<dbReference type="EMBL" id="LKET01000027">
    <property type="protein sequence ID" value="KPU45171.1"/>
    <property type="molecule type" value="Genomic_DNA"/>
</dbReference>
<dbReference type="Proteomes" id="UP000050326">
    <property type="component" value="Unassembled WGS sequence"/>
</dbReference>
<protein>
    <submittedName>
        <fullName evidence="1">Uncharacterized protein</fullName>
    </submittedName>
</protein>
<proteinExistence type="predicted"/>
<dbReference type="AlphaFoldDB" id="A0A0P9AI82"/>
<organism evidence="1 2">
    <name type="scientific">Oxobacter pfennigii</name>
    <dbReference type="NCBI Taxonomy" id="36849"/>
    <lineage>
        <taxon>Bacteria</taxon>
        <taxon>Bacillati</taxon>
        <taxon>Bacillota</taxon>
        <taxon>Clostridia</taxon>
        <taxon>Eubacteriales</taxon>
        <taxon>Clostridiaceae</taxon>
        <taxon>Oxobacter</taxon>
    </lineage>
</organism>